<feature type="compositionally biased region" description="Low complexity" evidence="1">
    <location>
        <begin position="180"/>
        <end position="190"/>
    </location>
</feature>
<feature type="compositionally biased region" description="Low complexity" evidence="1">
    <location>
        <begin position="973"/>
        <end position="990"/>
    </location>
</feature>
<organism evidence="2 3">
    <name type="scientific">Marasmius oreades</name>
    <name type="common">fairy-ring Marasmius</name>
    <dbReference type="NCBI Taxonomy" id="181124"/>
    <lineage>
        <taxon>Eukaryota</taxon>
        <taxon>Fungi</taxon>
        <taxon>Dikarya</taxon>
        <taxon>Basidiomycota</taxon>
        <taxon>Agaricomycotina</taxon>
        <taxon>Agaricomycetes</taxon>
        <taxon>Agaricomycetidae</taxon>
        <taxon>Agaricales</taxon>
        <taxon>Marasmiineae</taxon>
        <taxon>Marasmiaceae</taxon>
        <taxon>Marasmius</taxon>
    </lineage>
</organism>
<accession>A0A9P7USC0</accession>
<dbReference type="Proteomes" id="UP001049176">
    <property type="component" value="Chromosome 5"/>
</dbReference>
<feature type="compositionally biased region" description="Low complexity" evidence="1">
    <location>
        <begin position="1053"/>
        <end position="1088"/>
    </location>
</feature>
<gene>
    <name evidence="2" type="ORF">E1B28_008372</name>
</gene>
<feature type="compositionally biased region" description="Polar residues" evidence="1">
    <location>
        <begin position="425"/>
        <end position="465"/>
    </location>
</feature>
<name>A0A9P7USC0_9AGAR</name>
<dbReference type="KEGG" id="more:E1B28_008372"/>
<comment type="caution">
    <text evidence="2">The sequence shown here is derived from an EMBL/GenBank/DDBJ whole genome shotgun (WGS) entry which is preliminary data.</text>
</comment>
<feature type="compositionally biased region" description="Polar residues" evidence="1">
    <location>
        <begin position="516"/>
        <end position="527"/>
    </location>
</feature>
<feature type="compositionally biased region" description="Low complexity" evidence="1">
    <location>
        <begin position="208"/>
        <end position="218"/>
    </location>
</feature>
<feature type="region of interest" description="Disordered" evidence="1">
    <location>
        <begin position="1047"/>
        <end position="1096"/>
    </location>
</feature>
<dbReference type="GeneID" id="66077448"/>
<dbReference type="OrthoDB" id="3255291at2759"/>
<feature type="compositionally biased region" description="Low complexity" evidence="1">
    <location>
        <begin position="656"/>
        <end position="687"/>
    </location>
</feature>
<feature type="compositionally biased region" description="Low complexity" evidence="1">
    <location>
        <begin position="894"/>
        <end position="910"/>
    </location>
</feature>
<feature type="region of interest" description="Disordered" evidence="1">
    <location>
        <begin position="129"/>
        <end position="596"/>
    </location>
</feature>
<feature type="compositionally biased region" description="Polar residues" evidence="1">
    <location>
        <begin position="138"/>
        <end position="174"/>
    </location>
</feature>
<feature type="compositionally biased region" description="Low complexity" evidence="1">
    <location>
        <begin position="934"/>
        <end position="944"/>
    </location>
</feature>
<proteinExistence type="predicted"/>
<feature type="compositionally biased region" description="Polar residues" evidence="1">
    <location>
        <begin position="694"/>
        <end position="710"/>
    </location>
</feature>
<protein>
    <submittedName>
        <fullName evidence="2">Uncharacterized protein</fullName>
    </submittedName>
</protein>
<sequence length="1251" mass="130759">MSMWPFTYAWPRPFDGRAPPVPPNANPRQWLAGNWIPNPAFNWHQPFNQARNTWVPAQGGGQWPQQQQNAQTFNPYKRVPKPPSAEYLASKLSDNPLGLTNMVSREELYGPGVDGVPPETPWVWTTQDLQDEDEDGQPGSTTTSLRRNPSSQSRHGSTPNTSMTHSQTTGQSQPSRHSSEPPLTSSSDSPNVNGPLGRPRNQMGGAGSSIASAQAQTAPLTASANPPNPLGVVDDVRELRPTFSPRIVRTPEHYRTGSTLSRSNSLASVANEPLSSAVERMSTNDGTPSRRSSSSRIPEHYRMGSSTLVRNNSLSSEANEPPSSAMERMSTDDGTPSRRPSFSRQSSLSSTETSSSDTSTVSMSGVETLSDEPAGILSPLMLDTPHLPPTKPLGRHHTAPSIGGGPLTSIPEDRLGRAPPIRQASDMSTSASSHLSATQSTQFAGYSSGPGNASYTGQTQNQNQFEVYASSTSNSSKSPVPSRRSSSSSSAANMNTSSTHSNLHPSSSGSSQSHSALRTTSASQSTGYFAGGSYSYPNTQQSQTRLSQPSASDSHTQASHRSASVGGDGYAVGSGASGHGQNYQYHPSSYGSGASSASSAAQVVNVPAPAQNHHTNYSHSQNYHPQSTYTGGASTSHNLGAGSRVSPSGAAGGSYLGENSNSSSPSKSPSGGVGVYGVTSSSPYSQNYPPPSGNTPYTGQAPVSSPNSVGQAWVSPRSSNSGQSSHSRSRTHSGSGDANHPSSSASTSSSHAHPTSQSQSQIYPSSVSSRGVTPASSTKSSPSHGQSQSYQAASASAYGYSSASRQSSTSTPSSYSSASNSGAGYVYDRDRLVAPGSSGSGEVTTVHSTTSAGSPNKSPVKYSSASASAASAAHVHDRHTSSTTPTPPSMLIHSQASGTSASTAASTRAGGPRGSNPYDWRSSYSTPVPPYDRSGTSSTSSTSTVRNDRANPPESLNLSSSPTKDSRHRSRSRGSAPQISPSSSTSSGYDSRQRSRHASPNPPLDHVSANPNPLPAPPTAVPMNYEALANGPQWGMSSGSSQYHNQYTTYTTSPSSGSASASGSSGSERYLVTTPSTSNSGSSSLVSTPASISGSPMPGMVSTYGTMSTSASAAAAVNEMRRLSVSPHHAGQGNINTKPQANNNANSTSHSQINNPSSTTHRSSNPMHQQVRKGFWNRRGDHLTQSGHIVYAPVNRAYPHDLRTYPTEDYRNESGMIASFVPNRPELPESLPMRGQPPSRPYESFIIFADV</sequence>
<feature type="compositionally biased region" description="Gly residues" evidence="1">
    <location>
        <begin position="566"/>
        <end position="578"/>
    </location>
</feature>
<feature type="compositionally biased region" description="Low complexity" evidence="1">
    <location>
        <begin position="587"/>
        <end position="596"/>
    </location>
</feature>
<feature type="compositionally biased region" description="Low complexity" evidence="1">
    <location>
        <begin position="337"/>
        <end position="364"/>
    </location>
</feature>
<evidence type="ECO:0000256" key="1">
    <source>
        <dbReference type="SAM" id="MobiDB-lite"/>
    </source>
</evidence>
<dbReference type="RefSeq" id="XP_043008455.1">
    <property type="nucleotide sequence ID" value="XM_043153171.1"/>
</dbReference>
<feature type="region of interest" description="Disordered" evidence="1">
    <location>
        <begin position="1125"/>
        <end position="1169"/>
    </location>
</feature>
<evidence type="ECO:0000313" key="2">
    <source>
        <dbReference type="EMBL" id="KAG7091985.1"/>
    </source>
</evidence>
<reference evidence="2" key="1">
    <citation type="journal article" date="2021" name="Genome Biol. Evol.">
        <title>The assembled and annotated genome of the fairy-ring fungus Marasmius oreades.</title>
        <authorList>
            <person name="Hiltunen M."/>
            <person name="Ament-Velasquez S.L."/>
            <person name="Johannesson H."/>
        </authorList>
    </citation>
    <scope>NUCLEOTIDE SEQUENCE</scope>
    <source>
        <strain evidence="2">03SP1</strain>
    </source>
</reference>
<feature type="compositionally biased region" description="Low complexity" evidence="1">
    <location>
        <begin position="783"/>
        <end position="824"/>
    </location>
</feature>
<feature type="compositionally biased region" description="Low complexity" evidence="1">
    <location>
        <begin position="863"/>
        <end position="873"/>
    </location>
</feature>
<feature type="compositionally biased region" description="Polar residues" evidence="1">
    <location>
        <begin position="613"/>
        <end position="638"/>
    </location>
</feature>
<feature type="compositionally biased region" description="Polar residues" evidence="1">
    <location>
        <begin position="304"/>
        <end position="322"/>
    </location>
</feature>
<feature type="compositionally biased region" description="Polar residues" evidence="1">
    <location>
        <begin position="535"/>
        <end position="562"/>
    </location>
</feature>
<keyword evidence="3" id="KW-1185">Reference proteome</keyword>
<feature type="compositionally biased region" description="Low complexity" evidence="1">
    <location>
        <begin position="715"/>
        <end position="769"/>
    </location>
</feature>
<feature type="compositionally biased region" description="Low complexity" evidence="1">
    <location>
        <begin position="469"/>
        <end position="515"/>
    </location>
</feature>
<feature type="compositionally biased region" description="Polar residues" evidence="1">
    <location>
        <begin position="1133"/>
        <end position="1168"/>
    </location>
</feature>
<feature type="compositionally biased region" description="Polar residues" evidence="1">
    <location>
        <begin position="256"/>
        <end position="268"/>
    </location>
</feature>
<feature type="compositionally biased region" description="Low complexity" evidence="1">
    <location>
        <begin position="952"/>
        <end position="962"/>
    </location>
</feature>
<evidence type="ECO:0000313" key="3">
    <source>
        <dbReference type="Proteomes" id="UP001049176"/>
    </source>
</evidence>
<dbReference type="AlphaFoldDB" id="A0A9P7USC0"/>
<feature type="compositionally biased region" description="Polar residues" evidence="1">
    <location>
        <begin position="840"/>
        <end position="857"/>
    </location>
</feature>
<dbReference type="EMBL" id="CM032185">
    <property type="protein sequence ID" value="KAG7091985.1"/>
    <property type="molecule type" value="Genomic_DNA"/>
</dbReference>
<feature type="region of interest" description="Disordered" evidence="1">
    <location>
        <begin position="610"/>
        <end position="1024"/>
    </location>
</feature>
<feature type="compositionally biased region" description="Polar residues" evidence="1">
    <location>
        <begin position="770"/>
        <end position="782"/>
    </location>
</feature>